<name>A0A9D3Y5V0_DREPO</name>
<dbReference type="Proteomes" id="UP000828390">
    <property type="component" value="Unassembled WGS sequence"/>
</dbReference>
<evidence type="ECO:0000313" key="2">
    <source>
        <dbReference type="Proteomes" id="UP000828390"/>
    </source>
</evidence>
<accession>A0A9D3Y5V0</accession>
<reference evidence="1" key="2">
    <citation type="submission" date="2020-11" db="EMBL/GenBank/DDBJ databases">
        <authorList>
            <person name="McCartney M.A."/>
            <person name="Auch B."/>
            <person name="Kono T."/>
            <person name="Mallez S."/>
            <person name="Becker A."/>
            <person name="Gohl D.M."/>
            <person name="Silverstein K.A.T."/>
            <person name="Koren S."/>
            <person name="Bechman K.B."/>
            <person name="Herman A."/>
            <person name="Abrahante J.E."/>
            <person name="Garbe J."/>
        </authorList>
    </citation>
    <scope>NUCLEOTIDE SEQUENCE</scope>
    <source>
        <strain evidence="1">Duluth1</strain>
        <tissue evidence="1">Whole animal</tissue>
    </source>
</reference>
<reference evidence="1" key="1">
    <citation type="journal article" date="2019" name="bioRxiv">
        <title>The Genome of the Zebra Mussel, Dreissena polymorpha: A Resource for Invasive Species Research.</title>
        <authorList>
            <person name="McCartney M.A."/>
            <person name="Auch B."/>
            <person name="Kono T."/>
            <person name="Mallez S."/>
            <person name="Zhang Y."/>
            <person name="Obille A."/>
            <person name="Becker A."/>
            <person name="Abrahante J.E."/>
            <person name="Garbe J."/>
            <person name="Badalamenti J.P."/>
            <person name="Herman A."/>
            <person name="Mangelson H."/>
            <person name="Liachko I."/>
            <person name="Sullivan S."/>
            <person name="Sone E.D."/>
            <person name="Koren S."/>
            <person name="Silverstein K.A.T."/>
            <person name="Beckman K.B."/>
            <person name="Gohl D.M."/>
        </authorList>
    </citation>
    <scope>NUCLEOTIDE SEQUENCE</scope>
    <source>
        <strain evidence="1">Duluth1</strain>
        <tissue evidence="1">Whole animal</tissue>
    </source>
</reference>
<evidence type="ECO:0000313" key="1">
    <source>
        <dbReference type="EMBL" id="KAH3693935.1"/>
    </source>
</evidence>
<gene>
    <name evidence="1" type="ORF">DPMN_081374</name>
</gene>
<organism evidence="1 2">
    <name type="scientific">Dreissena polymorpha</name>
    <name type="common">Zebra mussel</name>
    <name type="synonym">Mytilus polymorpha</name>
    <dbReference type="NCBI Taxonomy" id="45954"/>
    <lineage>
        <taxon>Eukaryota</taxon>
        <taxon>Metazoa</taxon>
        <taxon>Spiralia</taxon>
        <taxon>Lophotrochozoa</taxon>
        <taxon>Mollusca</taxon>
        <taxon>Bivalvia</taxon>
        <taxon>Autobranchia</taxon>
        <taxon>Heteroconchia</taxon>
        <taxon>Euheterodonta</taxon>
        <taxon>Imparidentia</taxon>
        <taxon>Neoheterodontei</taxon>
        <taxon>Myida</taxon>
        <taxon>Dreissenoidea</taxon>
        <taxon>Dreissenidae</taxon>
        <taxon>Dreissena</taxon>
    </lineage>
</organism>
<protein>
    <submittedName>
        <fullName evidence="1">Uncharacterized protein</fullName>
    </submittedName>
</protein>
<comment type="caution">
    <text evidence="1">The sequence shown here is derived from an EMBL/GenBank/DDBJ whole genome shotgun (WGS) entry which is preliminary data.</text>
</comment>
<keyword evidence="2" id="KW-1185">Reference proteome</keyword>
<dbReference type="PROSITE" id="PS51257">
    <property type="entry name" value="PROKAR_LIPOPROTEIN"/>
    <property type="match status" value="1"/>
</dbReference>
<proteinExistence type="predicted"/>
<dbReference type="AlphaFoldDB" id="A0A9D3Y5V0"/>
<dbReference type="EMBL" id="JAIWYP010000016">
    <property type="protein sequence ID" value="KAH3693935.1"/>
    <property type="molecule type" value="Genomic_DNA"/>
</dbReference>
<sequence>MTKESASGCPSDLAMASKHRALMTSVNNTSSSCCCGLLLNPSASRFNTPVVYTALKL</sequence>